<evidence type="ECO:0000313" key="3">
    <source>
        <dbReference type="Proteomes" id="UP000789390"/>
    </source>
</evidence>
<dbReference type="Gene3D" id="3.40.50.790">
    <property type="match status" value="1"/>
</dbReference>
<dbReference type="GO" id="GO:0003723">
    <property type="term" value="F:RNA binding"/>
    <property type="evidence" value="ECO:0007669"/>
    <property type="project" value="InterPro"/>
</dbReference>
<dbReference type="InterPro" id="IPR023674">
    <property type="entry name" value="Ribosomal_uL1-like"/>
</dbReference>
<sequence>MKSPIAEESKTRGSETSTVKMGRTRSSPTGNKTKKNQSNKKNVTHTMDSPSENANVQHPMITSKCELLKTSVEEAVAAAFKAFKLTLQKTKGGQLFDNEPHPVNLLVSAIKISDSDAQPFRVKLLNPFLNDECDICLIVKDLEKGWKVDHEPTTHHYRELLEGKNVSFITEVMPLRQLRIEFKPFEAKGKLAKRFEVVLVDKRVAKFIPRYLGKAFYQAGKLPISIDIEADDLLTEVNRALATSMMSMSNHGASTQMQVGLSNQTEKQIVENIMAVYETMQKQFPGKFANIRSLYIRFGNNPWTVPIYVSFATRDSVTLPVSKKLDNPLIDDLSTLAPGWKVAVYPSGEVKKIKDEGYQHTVLDAAIEVFEAPGTAVELDGDEEMSDAEVDEKITKNKKSRKAPTTVKTTSKAEASVVEEDKPQNGDKSLKISRKKKPADDSSEDEGDALEEEYMKELDILEGDLVGGDAEEVEENEEVEEKEVKKADSKVKKIKKKTFTKSNIKKKAKHA</sequence>
<feature type="compositionally biased region" description="Acidic residues" evidence="1">
    <location>
        <begin position="379"/>
        <end position="390"/>
    </location>
</feature>
<gene>
    <name evidence="2" type="ORF">DGAL_LOCUS2877</name>
</gene>
<protein>
    <submittedName>
        <fullName evidence="2">Uncharacterized protein</fullName>
    </submittedName>
</protein>
<dbReference type="InterPro" id="IPR050257">
    <property type="entry name" value="eL8/uL1-like"/>
</dbReference>
<dbReference type="InterPro" id="IPR028364">
    <property type="entry name" value="Ribosomal_uL1/biogenesis"/>
</dbReference>
<dbReference type="InterPro" id="IPR016095">
    <property type="entry name" value="Ribosomal_uL1_3-a/b-sand"/>
</dbReference>
<evidence type="ECO:0000313" key="2">
    <source>
        <dbReference type="EMBL" id="CAH0100592.1"/>
    </source>
</evidence>
<dbReference type="EMBL" id="CAKKLH010000041">
    <property type="protein sequence ID" value="CAH0100592.1"/>
    <property type="molecule type" value="Genomic_DNA"/>
</dbReference>
<feature type="compositionally biased region" description="Acidic residues" evidence="1">
    <location>
        <begin position="469"/>
        <end position="481"/>
    </location>
</feature>
<feature type="compositionally biased region" description="Polar residues" evidence="1">
    <location>
        <begin position="44"/>
        <end position="55"/>
    </location>
</feature>
<feature type="compositionally biased region" description="Basic and acidic residues" evidence="1">
    <location>
        <begin position="1"/>
        <end position="13"/>
    </location>
</feature>
<accession>A0A8J2WBZ2</accession>
<dbReference type="AlphaFoldDB" id="A0A8J2WBZ2"/>
<comment type="caution">
    <text evidence="2">The sequence shown here is derived from an EMBL/GenBank/DDBJ whole genome shotgun (WGS) entry which is preliminary data.</text>
</comment>
<name>A0A8J2WBZ2_9CRUS</name>
<proteinExistence type="predicted"/>
<feature type="region of interest" description="Disordered" evidence="1">
    <location>
        <begin position="378"/>
        <end position="488"/>
    </location>
</feature>
<dbReference type="Proteomes" id="UP000789390">
    <property type="component" value="Unassembled WGS sequence"/>
</dbReference>
<feature type="compositionally biased region" description="Acidic residues" evidence="1">
    <location>
        <begin position="441"/>
        <end position="452"/>
    </location>
</feature>
<dbReference type="Pfam" id="PF00687">
    <property type="entry name" value="Ribosomal_L1"/>
    <property type="match status" value="1"/>
</dbReference>
<dbReference type="Gene3D" id="3.30.190.20">
    <property type="match status" value="1"/>
</dbReference>
<organism evidence="2 3">
    <name type="scientific">Daphnia galeata</name>
    <dbReference type="NCBI Taxonomy" id="27404"/>
    <lineage>
        <taxon>Eukaryota</taxon>
        <taxon>Metazoa</taxon>
        <taxon>Ecdysozoa</taxon>
        <taxon>Arthropoda</taxon>
        <taxon>Crustacea</taxon>
        <taxon>Branchiopoda</taxon>
        <taxon>Diplostraca</taxon>
        <taxon>Cladocera</taxon>
        <taxon>Anomopoda</taxon>
        <taxon>Daphniidae</taxon>
        <taxon>Daphnia</taxon>
    </lineage>
</organism>
<dbReference type="SUPFAM" id="SSF56808">
    <property type="entry name" value="Ribosomal protein L1"/>
    <property type="match status" value="1"/>
</dbReference>
<feature type="region of interest" description="Disordered" evidence="1">
    <location>
        <begin position="1"/>
        <end position="55"/>
    </location>
</feature>
<feature type="compositionally biased region" description="Polar residues" evidence="1">
    <location>
        <begin position="14"/>
        <end position="30"/>
    </location>
</feature>
<reference evidence="2" key="1">
    <citation type="submission" date="2021-11" db="EMBL/GenBank/DDBJ databases">
        <authorList>
            <person name="Schell T."/>
        </authorList>
    </citation>
    <scope>NUCLEOTIDE SEQUENCE</scope>
    <source>
        <strain evidence="2">M5</strain>
    </source>
</reference>
<evidence type="ECO:0000256" key="1">
    <source>
        <dbReference type="SAM" id="MobiDB-lite"/>
    </source>
</evidence>
<dbReference type="PANTHER" id="PTHR23105">
    <property type="entry name" value="RIBOSOMAL PROTEIN L7AE FAMILY MEMBER"/>
    <property type="match status" value="1"/>
</dbReference>
<keyword evidence="3" id="KW-1185">Reference proteome</keyword>
<feature type="compositionally biased region" description="Basic and acidic residues" evidence="1">
    <location>
        <begin position="419"/>
        <end position="430"/>
    </location>
</feature>
<dbReference type="OrthoDB" id="10251727at2759"/>